<gene>
    <name evidence="2" type="ORF">BSU04_29665</name>
</gene>
<proteinExistence type="predicted"/>
<evidence type="ECO:0000313" key="3">
    <source>
        <dbReference type="Proteomes" id="UP000214720"/>
    </source>
</evidence>
<name>A0A226WV46_CABSO</name>
<evidence type="ECO:0000313" key="2">
    <source>
        <dbReference type="EMBL" id="OXC74973.1"/>
    </source>
</evidence>
<protein>
    <submittedName>
        <fullName evidence="2">Uncharacterized protein</fullName>
    </submittedName>
</protein>
<dbReference type="Proteomes" id="UP000214720">
    <property type="component" value="Unassembled WGS sequence"/>
</dbReference>
<accession>A0A226WV46</accession>
<dbReference type="AlphaFoldDB" id="A0A226WV46"/>
<comment type="caution">
    <text evidence="2">The sequence shown here is derived from an EMBL/GenBank/DDBJ whole genome shotgun (WGS) entry which is preliminary data.</text>
</comment>
<reference evidence="3" key="1">
    <citation type="submission" date="2017-01" db="EMBL/GenBank/DDBJ databases">
        <title>Genome Analysis of Deinococcus marmoris KOPRI26562.</title>
        <authorList>
            <person name="Kim J.H."/>
            <person name="Oh H.-M."/>
        </authorList>
    </citation>
    <scope>NUCLEOTIDE SEQUENCE [LARGE SCALE GENOMIC DNA]</scope>
    <source>
        <strain evidence="3">PAMC 26633</strain>
    </source>
</reference>
<dbReference type="EMBL" id="MTHB01000198">
    <property type="protein sequence ID" value="OXC74973.1"/>
    <property type="molecule type" value="Genomic_DNA"/>
</dbReference>
<sequence>MRFPLPILEAGMTPFAKAAATLAACIGAFTVVVCIVEGLAG</sequence>
<keyword evidence="1" id="KW-0812">Transmembrane</keyword>
<evidence type="ECO:0000256" key="1">
    <source>
        <dbReference type="SAM" id="Phobius"/>
    </source>
</evidence>
<keyword evidence="1" id="KW-1133">Transmembrane helix</keyword>
<organism evidence="2 3">
    <name type="scientific">Caballeronia sordidicola</name>
    <name type="common">Burkholderia sordidicola</name>
    <dbReference type="NCBI Taxonomy" id="196367"/>
    <lineage>
        <taxon>Bacteria</taxon>
        <taxon>Pseudomonadati</taxon>
        <taxon>Pseudomonadota</taxon>
        <taxon>Betaproteobacteria</taxon>
        <taxon>Burkholderiales</taxon>
        <taxon>Burkholderiaceae</taxon>
        <taxon>Caballeronia</taxon>
    </lineage>
</organism>
<feature type="transmembrane region" description="Helical" evidence="1">
    <location>
        <begin position="20"/>
        <end position="40"/>
    </location>
</feature>
<keyword evidence="1" id="KW-0472">Membrane</keyword>